<reference evidence="2 3" key="1">
    <citation type="submission" date="2018-07" db="EMBL/GenBank/DDBJ databases">
        <title>Genomic Encyclopedia of Type Strains, Phase IV (KMG-IV): sequencing the most valuable type-strain genomes for metagenomic binning, comparative biology and taxonomic classification.</title>
        <authorList>
            <person name="Goeker M."/>
        </authorList>
    </citation>
    <scope>NUCLEOTIDE SEQUENCE [LARGE SCALE GENOMIC DNA]</scope>
    <source>
        <strain evidence="2 3">DSM 101478</strain>
    </source>
</reference>
<feature type="transmembrane region" description="Helical" evidence="1">
    <location>
        <begin position="36"/>
        <end position="54"/>
    </location>
</feature>
<gene>
    <name evidence="2" type="ORF">C8D94_101660</name>
</gene>
<organism evidence="2 3">
    <name type="scientific">Marinirhabdus gelatinilytica</name>
    <dbReference type="NCBI Taxonomy" id="1703343"/>
    <lineage>
        <taxon>Bacteria</taxon>
        <taxon>Pseudomonadati</taxon>
        <taxon>Bacteroidota</taxon>
        <taxon>Flavobacteriia</taxon>
        <taxon>Flavobacteriales</taxon>
        <taxon>Flavobacteriaceae</taxon>
    </lineage>
</organism>
<keyword evidence="1" id="KW-0812">Transmembrane</keyword>
<keyword evidence="1" id="KW-0472">Membrane</keyword>
<dbReference type="EMBL" id="QRAO01000001">
    <property type="protein sequence ID" value="RDK88783.1"/>
    <property type="molecule type" value="Genomic_DNA"/>
</dbReference>
<name>A0A370QK78_9FLAO</name>
<dbReference type="Proteomes" id="UP000255317">
    <property type="component" value="Unassembled WGS sequence"/>
</dbReference>
<evidence type="ECO:0000256" key="1">
    <source>
        <dbReference type="SAM" id="Phobius"/>
    </source>
</evidence>
<feature type="transmembrane region" description="Helical" evidence="1">
    <location>
        <begin position="7"/>
        <end position="24"/>
    </location>
</feature>
<keyword evidence="1" id="KW-1133">Transmembrane helix</keyword>
<comment type="caution">
    <text evidence="2">The sequence shown here is derived from an EMBL/GenBank/DDBJ whole genome shotgun (WGS) entry which is preliminary data.</text>
</comment>
<dbReference type="AlphaFoldDB" id="A0A370QK78"/>
<protein>
    <submittedName>
        <fullName evidence="2">Uncharacterized protein</fullName>
    </submittedName>
</protein>
<evidence type="ECO:0000313" key="2">
    <source>
        <dbReference type="EMBL" id="RDK88783.1"/>
    </source>
</evidence>
<sequence>MTKTQKIVLSIPSILILFIIPYNFFADLEGENYNMIFNGILVLQILYLIGLIYSSQTLEG</sequence>
<proteinExistence type="predicted"/>
<accession>A0A370QK78</accession>
<keyword evidence="3" id="KW-1185">Reference proteome</keyword>
<evidence type="ECO:0000313" key="3">
    <source>
        <dbReference type="Proteomes" id="UP000255317"/>
    </source>
</evidence>